<dbReference type="GO" id="GO:0004622">
    <property type="term" value="F:phosphatidylcholine lysophospholipase activity"/>
    <property type="evidence" value="ECO:0007669"/>
    <property type="project" value="TreeGrafter"/>
</dbReference>
<dbReference type="InterPro" id="IPR051532">
    <property type="entry name" value="Ester_Hydrolysis_Enzymes"/>
</dbReference>
<keyword evidence="3" id="KW-1185">Reference proteome</keyword>
<dbReference type="Pfam" id="PF13472">
    <property type="entry name" value="Lipase_GDSL_2"/>
    <property type="match status" value="1"/>
</dbReference>
<dbReference type="PANTHER" id="PTHR30383:SF5">
    <property type="entry name" value="SGNH HYDROLASE-TYPE ESTERASE DOMAIN-CONTAINING PROTEIN"/>
    <property type="match status" value="1"/>
</dbReference>
<gene>
    <name evidence="2" type="ORF">TRM7557_01469</name>
</gene>
<sequence length="211" mass="22868">MTDDVHQLTGDAPLLILGDSLVAGEGAEGDFGWAKQIAAQTPADIVGVCGATSADILTHLPNRAYDRVLIQIGTNDARFRHGRNATETTLAQYRDNLCQIVRHFRGLNRHVMIRFVDLLFVDETRTVLFKPDRSYFNADLQRVSGELSAFCAEHGFDRISTGDLGQEPGALTDGLHPTTASHARLATIIQEALSSVLAEECRAVAVSGRPG</sequence>
<evidence type="ECO:0000313" key="3">
    <source>
        <dbReference type="Proteomes" id="UP000052022"/>
    </source>
</evidence>
<dbReference type="STRING" id="928856.SAMN04488049_111130"/>
<dbReference type="CDD" id="cd00229">
    <property type="entry name" value="SGNH_hydrolase"/>
    <property type="match status" value="1"/>
</dbReference>
<proteinExistence type="predicted"/>
<dbReference type="AlphaFoldDB" id="A0A0P1GP88"/>
<feature type="domain" description="SGNH hydrolase-type esterase" evidence="1">
    <location>
        <begin position="16"/>
        <end position="183"/>
    </location>
</feature>
<dbReference type="InterPro" id="IPR036514">
    <property type="entry name" value="SGNH_hydro_sf"/>
</dbReference>
<dbReference type="OrthoDB" id="9794725at2"/>
<dbReference type="SUPFAM" id="SSF52266">
    <property type="entry name" value="SGNH hydrolase"/>
    <property type="match status" value="1"/>
</dbReference>
<evidence type="ECO:0000259" key="1">
    <source>
        <dbReference type="Pfam" id="PF13472"/>
    </source>
</evidence>
<dbReference type="PANTHER" id="PTHR30383">
    <property type="entry name" value="THIOESTERASE 1/PROTEASE 1/LYSOPHOSPHOLIPASE L1"/>
    <property type="match status" value="1"/>
</dbReference>
<protein>
    <submittedName>
        <fullName evidence="2">GDSL-like Lipase/Acylhydrolase</fullName>
    </submittedName>
</protein>
<accession>A0A0P1GP88</accession>
<reference evidence="2 3" key="1">
    <citation type="submission" date="2015-09" db="EMBL/GenBank/DDBJ databases">
        <authorList>
            <consortium name="Swine Surveillance"/>
        </authorList>
    </citation>
    <scope>NUCLEOTIDE SEQUENCE [LARGE SCALE GENOMIC DNA]</scope>
    <source>
        <strain evidence="2 3">CECT 7557</strain>
    </source>
</reference>
<dbReference type="EMBL" id="CYSD01000020">
    <property type="protein sequence ID" value="CUH77627.1"/>
    <property type="molecule type" value="Genomic_DNA"/>
</dbReference>
<dbReference type="InterPro" id="IPR013830">
    <property type="entry name" value="SGNH_hydro"/>
</dbReference>
<organism evidence="2 3">
    <name type="scientific">Tritonibacter multivorans</name>
    <dbReference type="NCBI Taxonomy" id="928856"/>
    <lineage>
        <taxon>Bacteria</taxon>
        <taxon>Pseudomonadati</taxon>
        <taxon>Pseudomonadota</taxon>
        <taxon>Alphaproteobacteria</taxon>
        <taxon>Rhodobacterales</taxon>
        <taxon>Paracoccaceae</taxon>
        <taxon>Tritonibacter</taxon>
    </lineage>
</organism>
<dbReference type="Gene3D" id="3.40.50.1110">
    <property type="entry name" value="SGNH hydrolase"/>
    <property type="match status" value="1"/>
</dbReference>
<evidence type="ECO:0000313" key="2">
    <source>
        <dbReference type="EMBL" id="CUH77627.1"/>
    </source>
</evidence>
<keyword evidence="2" id="KW-0378">Hydrolase</keyword>
<dbReference type="RefSeq" id="WP_058289555.1">
    <property type="nucleotide sequence ID" value="NZ_CYSD01000020.1"/>
</dbReference>
<dbReference type="Proteomes" id="UP000052022">
    <property type="component" value="Unassembled WGS sequence"/>
</dbReference>
<name>A0A0P1GP88_9RHOB</name>